<feature type="region of interest" description="Disordered" evidence="1">
    <location>
        <begin position="78"/>
        <end position="99"/>
    </location>
</feature>
<gene>
    <name evidence="3" type="ORF">TWF506_011464</name>
</gene>
<feature type="region of interest" description="Disordered" evidence="1">
    <location>
        <begin position="334"/>
        <end position="370"/>
    </location>
</feature>
<keyword evidence="2" id="KW-0472">Membrane</keyword>
<sequence length="370" mass="40920">MKMPTQKRVLVPASQENILQSHVGVILITLCGVAGLLGTLGICMYGYVKFRRAKRVKLDKKLEHERLKDSIVHLARVKTDETSTSRRSKSSEGTIPKRPTSFGNDYAMVGFGNCRSSYMESITGSSRGVLPGEVVLPETGASTAGNIRGTSAVLTPPMTPDKCRLPSIQHWNLPGCPGLPEPLTIGNKTMLEVPIPPPLAIRKEDKELPSPPITEGRKMQRWEEVDPPLFGAVKRASMRRRARSKSQDVETSSLRRFGELEARRGSSRAKKEKYKRGRSVDSSKLLEGLPFSESPSYETVRPGSEMAVEVVEQSGMNLGHEGYRASIIEAYGREETDEESEYGDDEGYLWKPLPKPPVESGWPLGRAEMP</sequence>
<dbReference type="EMBL" id="JAVHJM010000009">
    <property type="protein sequence ID" value="KAK6506559.1"/>
    <property type="molecule type" value="Genomic_DNA"/>
</dbReference>
<dbReference type="AlphaFoldDB" id="A0AAN8N680"/>
<keyword evidence="2" id="KW-1133">Transmembrane helix</keyword>
<evidence type="ECO:0000313" key="4">
    <source>
        <dbReference type="Proteomes" id="UP001307849"/>
    </source>
</evidence>
<organism evidence="3 4">
    <name type="scientific">Arthrobotrys conoides</name>
    <dbReference type="NCBI Taxonomy" id="74498"/>
    <lineage>
        <taxon>Eukaryota</taxon>
        <taxon>Fungi</taxon>
        <taxon>Dikarya</taxon>
        <taxon>Ascomycota</taxon>
        <taxon>Pezizomycotina</taxon>
        <taxon>Orbiliomycetes</taxon>
        <taxon>Orbiliales</taxon>
        <taxon>Orbiliaceae</taxon>
        <taxon>Arthrobotrys</taxon>
    </lineage>
</organism>
<proteinExistence type="predicted"/>
<dbReference type="Proteomes" id="UP001307849">
    <property type="component" value="Unassembled WGS sequence"/>
</dbReference>
<evidence type="ECO:0000256" key="2">
    <source>
        <dbReference type="SAM" id="Phobius"/>
    </source>
</evidence>
<keyword evidence="2" id="KW-0812">Transmembrane</keyword>
<keyword evidence="4" id="KW-1185">Reference proteome</keyword>
<feature type="region of interest" description="Disordered" evidence="1">
    <location>
        <begin position="260"/>
        <end position="281"/>
    </location>
</feature>
<evidence type="ECO:0000256" key="1">
    <source>
        <dbReference type="SAM" id="MobiDB-lite"/>
    </source>
</evidence>
<evidence type="ECO:0000313" key="3">
    <source>
        <dbReference type="EMBL" id="KAK6506559.1"/>
    </source>
</evidence>
<feature type="compositionally biased region" description="Basic residues" evidence="1">
    <location>
        <begin position="265"/>
        <end position="277"/>
    </location>
</feature>
<feature type="compositionally biased region" description="Acidic residues" evidence="1">
    <location>
        <begin position="335"/>
        <end position="347"/>
    </location>
</feature>
<name>A0AAN8N680_9PEZI</name>
<feature type="transmembrane region" description="Helical" evidence="2">
    <location>
        <begin position="23"/>
        <end position="48"/>
    </location>
</feature>
<reference evidence="3 4" key="1">
    <citation type="submission" date="2019-10" db="EMBL/GenBank/DDBJ databases">
        <authorList>
            <person name="Palmer J.M."/>
        </authorList>
    </citation>
    <scope>NUCLEOTIDE SEQUENCE [LARGE SCALE GENOMIC DNA]</scope>
    <source>
        <strain evidence="3 4">TWF506</strain>
    </source>
</reference>
<comment type="caution">
    <text evidence="3">The sequence shown here is derived from an EMBL/GenBank/DDBJ whole genome shotgun (WGS) entry which is preliminary data.</text>
</comment>
<accession>A0AAN8N680</accession>
<protein>
    <submittedName>
        <fullName evidence="3">Uncharacterized protein</fullName>
    </submittedName>
</protein>